<sequence length="57" mass="6820">MNYIAQKHPIIQGYGITKRIIPLIGQTDLRTQHYSYFPHRKISLYRNWIAIVCTLQF</sequence>
<accession>A0A0M2NCL7</accession>
<protein>
    <submittedName>
        <fullName evidence="1">Uncharacterized protein</fullName>
    </submittedName>
</protein>
<proteinExistence type="predicted"/>
<evidence type="ECO:0000313" key="2">
    <source>
        <dbReference type="Proteomes" id="UP000034076"/>
    </source>
</evidence>
<comment type="caution">
    <text evidence="1">The sequence shown here is derived from an EMBL/GenBank/DDBJ whole genome shotgun (WGS) entry which is preliminary data.</text>
</comment>
<gene>
    <name evidence="1" type="ORF">CHK_2589</name>
</gene>
<dbReference type="AlphaFoldDB" id="A0A0M2NCL7"/>
<dbReference type="EMBL" id="LAYJ01000115">
    <property type="protein sequence ID" value="KKI49973.1"/>
    <property type="molecule type" value="Genomic_DNA"/>
</dbReference>
<evidence type="ECO:0000313" key="1">
    <source>
        <dbReference type="EMBL" id="KKI49973.1"/>
    </source>
</evidence>
<reference evidence="1 2" key="1">
    <citation type="submission" date="2015-04" db="EMBL/GenBank/DDBJ databases">
        <title>Draft genome sequence of bacteremic isolate Catabacter hongkongensis type strain HKU16T.</title>
        <authorList>
            <person name="Lau S.K."/>
            <person name="Teng J.L."/>
            <person name="Huang Y."/>
            <person name="Curreem S.O."/>
            <person name="Tsui S.K."/>
            <person name="Woo P.C."/>
        </authorList>
    </citation>
    <scope>NUCLEOTIDE SEQUENCE [LARGE SCALE GENOMIC DNA]</scope>
    <source>
        <strain evidence="1 2">HKU16</strain>
    </source>
</reference>
<organism evidence="1 2">
    <name type="scientific">Christensenella hongkongensis</name>
    <dbReference type="NCBI Taxonomy" id="270498"/>
    <lineage>
        <taxon>Bacteria</taxon>
        <taxon>Bacillati</taxon>
        <taxon>Bacillota</taxon>
        <taxon>Clostridia</taxon>
        <taxon>Christensenellales</taxon>
        <taxon>Christensenellaceae</taxon>
        <taxon>Christensenella</taxon>
    </lineage>
</organism>
<keyword evidence="2" id="KW-1185">Reference proteome</keyword>
<dbReference type="Proteomes" id="UP000034076">
    <property type="component" value="Unassembled WGS sequence"/>
</dbReference>
<name>A0A0M2NCL7_9FIRM</name>